<proteinExistence type="predicted"/>
<dbReference type="EMBL" id="JAFEKC020000005">
    <property type="protein sequence ID" value="KAK0514351.1"/>
    <property type="molecule type" value="Genomic_DNA"/>
</dbReference>
<protein>
    <submittedName>
        <fullName evidence="1">Uncharacterized protein</fullName>
    </submittedName>
</protein>
<dbReference type="AlphaFoldDB" id="A0AA39R5D1"/>
<gene>
    <name evidence="1" type="ORF">JMJ35_002968</name>
</gene>
<sequence>MEEALHELAFTKSILGHLQVPPKHEGPMSEAFRVMVGVLKNRLRSNVHAMSNVFQMCIRGAVALEAAPLNGPAHASAFTHLHSSKSLGLYREDQAERLEVYNNVKSFYWNCAKAFPILIPMPWLSSAIHWSCSNGLGVSRKKGLNLLLWITRQAFDGKDEKPGAYHAMNGGDDQASRRHCNRQDHPWSSVRECIAGPLDCAVLFYNFCEHLEYHERLRVEAVECKDASFGSLNQEIPFLDNFVNETARLSPGPLFHYSQRSSHSHGPIHVSWWLSYPGWQLTGHTTTIAYAR</sequence>
<dbReference type="Proteomes" id="UP001166286">
    <property type="component" value="Unassembled WGS sequence"/>
</dbReference>
<keyword evidence="2" id="KW-1185">Reference proteome</keyword>
<comment type="caution">
    <text evidence="1">The sequence shown here is derived from an EMBL/GenBank/DDBJ whole genome shotgun (WGS) entry which is preliminary data.</text>
</comment>
<reference evidence="1" key="1">
    <citation type="submission" date="2023-03" db="EMBL/GenBank/DDBJ databases">
        <title>Complete genome of Cladonia borealis.</title>
        <authorList>
            <person name="Park H."/>
        </authorList>
    </citation>
    <scope>NUCLEOTIDE SEQUENCE</scope>
    <source>
        <strain evidence="1">ANT050790</strain>
    </source>
</reference>
<evidence type="ECO:0000313" key="1">
    <source>
        <dbReference type="EMBL" id="KAK0514351.1"/>
    </source>
</evidence>
<evidence type="ECO:0000313" key="2">
    <source>
        <dbReference type="Proteomes" id="UP001166286"/>
    </source>
</evidence>
<organism evidence="1 2">
    <name type="scientific">Cladonia borealis</name>
    <dbReference type="NCBI Taxonomy" id="184061"/>
    <lineage>
        <taxon>Eukaryota</taxon>
        <taxon>Fungi</taxon>
        <taxon>Dikarya</taxon>
        <taxon>Ascomycota</taxon>
        <taxon>Pezizomycotina</taxon>
        <taxon>Lecanoromycetes</taxon>
        <taxon>OSLEUM clade</taxon>
        <taxon>Lecanoromycetidae</taxon>
        <taxon>Lecanorales</taxon>
        <taxon>Lecanorineae</taxon>
        <taxon>Cladoniaceae</taxon>
        <taxon>Cladonia</taxon>
    </lineage>
</organism>
<accession>A0AA39R5D1</accession>
<name>A0AA39R5D1_9LECA</name>